<sequence length="512" mass="58885">MSVIGAWCAKFNLVREKICTLLEKVSGDLCKTLVIAGLLLFIIYIFHLNQPSGQSTKYFNTFFLERRAKKLYTTTNISHVVFGIAGSANTWRVRKPYTDAWWRPNITRGLLWLERAPGAENFPWSSSSPPFRVSEDIEKFKEYNRHGMRHAIRMARVILETFREINKDARWYVMADDDTILFIDNLVELLGKYDHNKYYYIGENSECVASNYDYSFQMAFGGAGFALSFPLAEALAKHLDHCLMRYPTLYGSDHILQACIADLGVTLTHAQGFHQTDLHGDISGKLSAHPPVPLLSLHHLDYVEPIFPSMNRYEALNHLMEAAKVDSSRLLQQSICYHKQNNWTFSISWGYSAQIYEKIHPPSFLERPLQTFYPWKGTGRPQYMFHTRPMSRDPCEAPHFFFFESIEKAGGSEIISSYVRRSPRMLQACGPSGNHTADMIMRIRVISPATRFSWVSTNMSSLHRNECIYTCLTNVAFFSQNGRRECCDCIRIINKNVTEVKIRGCMKDETMA</sequence>
<evidence type="ECO:0000313" key="1">
    <source>
        <dbReference type="EMBL" id="PIA60461.1"/>
    </source>
</evidence>
<dbReference type="FunFam" id="3.90.550.50:FF:000038">
    <property type="entry name" value="Predicted protein"/>
    <property type="match status" value="1"/>
</dbReference>
<gene>
    <name evidence="1" type="ORF">AQUCO_00300160v1</name>
</gene>
<dbReference type="InParanoid" id="A0A2G5EXM6"/>
<reference evidence="1 2" key="1">
    <citation type="submission" date="2017-09" db="EMBL/GenBank/DDBJ databases">
        <title>WGS assembly of Aquilegia coerulea Goldsmith.</title>
        <authorList>
            <person name="Hodges S."/>
            <person name="Kramer E."/>
            <person name="Nordborg M."/>
            <person name="Tomkins J."/>
            <person name="Borevitz J."/>
            <person name="Derieg N."/>
            <person name="Yan J."/>
            <person name="Mihaltcheva S."/>
            <person name="Hayes R.D."/>
            <person name="Rokhsar D."/>
        </authorList>
    </citation>
    <scope>NUCLEOTIDE SEQUENCE [LARGE SCALE GENOMIC DNA]</scope>
    <source>
        <strain evidence="2">cv. Goldsmith</strain>
    </source>
</reference>
<dbReference type="OrthoDB" id="414175at2759"/>
<proteinExistence type="predicted"/>
<dbReference type="InterPro" id="IPR006740">
    <property type="entry name" value="DUF604"/>
</dbReference>
<name>A0A2G5EXM6_AQUCA</name>
<dbReference type="AlphaFoldDB" id="A0A2G5EXM6"/>
<accession>A0A2G5EXM6</accession>
<dbReference type="STRING" id="218851.A0A2G5EXM6"/>
<dbReference type="Gene3D" id="3.90.550.50">
    <property type="match status" value="1"/>
</dbReference>
<organism evidence="1 2">
    <name type="scientific">Aquilegia coerulea</name>
    <name type="common">Rocky mountain columbine</name>
    <dbReference type="NCBI Taxonomy" id="218851"/>
    <lineage>
        <taxon>Eukaryota</taxon>
        <taxon>Viridiplantae</taxon>
        <taxon>Streptophyta</taxon>
        <taxon>Embryophyta</taxon>
        <taxon>Tracheophyta</taxon>
        <taxon>Spermatophyta</taxon>
        <taxon>Magnoliopsida</taxon>
        <taxon>Ranunculales</taxon>
        <taxon>Ranunculaceae</taxon>
        <taxon>Thalictroideae</taxon>
        <taxon>Aquilegia</taxon>
    </lineage>
</organism>
<keyword evidence="2" id="KW-1185">Reference proteome</keyword>
<evidence type="ECO:0000313" key="2">
    <source>
        <dbReference type="Proteomes" id="UP000230069"/>
    </source>
</evidence>
<protein>
    <recommendedName>
        <fullName evidence="3">Fringe-related protein</fullName>
    </recommendedName>
</protein>
<dbReference type="EMBL" id="KZ305020">
    <property type="protein sequence ID" value="PIA60461.1"/>
    <property type="molecule type" value="Genomic_DNA"/>
</dbReference>
<dbReference type="Proteomes" id="UP000230069">
    <property type="component" value="Unassembled WGS sequence"/>
</dbReference>
<dbReference type="PANTHER" id="PTHR10811">
    <property type="entry name" value="FRINGE-RELATED"/>
    <property type="match status" value="1"/>
</dbReference>
<evidence type="ECO:0008006" key="3">
    <source>
        <dbReference type="Google" id="ProtNLM"/>
    </source>
</evidence>
<dbReference type="Pfam" id="PF04646">
    <property type="entry name" value="DUF604"/>
    <property type="match status" value="1"/>
</dbReference>